<dbReference type="InterPro" id="IPR012337">
    <property type="entry name" value="RNaseH-like_sf"/>
</dbReference>
<protein>
    <submittedName>
        <fullName evidence="2">Transposase</fullName>
    </submittedName>
</protein>
<dbReference type="EMBL" id="MWPS01000044">
    <property type="protein sequence ID" value="OPG15072.1"/>
    <property type="molecule type" value="Genomic_DNA"/>
</dbReference>
<reference evidence="2 3" key="1">
    <citation type="submission" date="2017-02" db="EMBL/GenBank/DDBJ databases">
        <title>Draft genome of Acidibacillus ferrooxidans Huett2.</title>
        <authorList>
            <person name="Schopf S."/>
        </authorList>
    </citation>
    <scope>NUCLEOTIDE SEQUENCE [LARGE SCALE GENOMIC DNA]</scope>
    <source>
        <strain evidence="2 3">Huett2</strain>
    </source>
</reference>
<dbReference type="GO" id="GO:0015074">
    <property type="term" value="P:DNA integration"/>
    <property type="evidence" value="ECO:0007669"/>
    <property type="project" value="InterPro"/>
</dbReference>
<proteinExistence type="predicted"/>
<dbReference type="AlphaFoldDB" id="A0A1V4EQ95"/>
<dbReference type="PROSITE" id="PS50994">
    <property type="entry name" value="INTEGRASE"/>
    <property type="match status" value="1"/>
</dbReference>
<feature type="domain" description="Integrase catalytic" evidence="1">
    <location>
        <begin position="103"/>
        <end position="267"/>
    </location>
</feature>
<dbReference type="Proteomes" id="UP000190229">
    <property type="component" value="Unassembled WGS sequence"/>
</dbReference>
<sequence length="275" mass="32059">MCKVLRVSEAGYYRWRRTQNSPYKYDDLLAKIRQIRAENKDYGAYRIFLALQLFHGYTGTYYVVRRLCKAHQLMLKKNHHAKGTTKADPAAQASENLIKQDFTATAPNQKWLGDITEISTAEGKLYVSAVLDCYDGAIVRFKMADHMRAELCVASFTLAVQKHQAFGMTFHSDRGSQFTSKVYRETLARYGAVQSMSHTGRCYDNARMESFFATLKKECIYKVKTETLKMEVVKSMVFRFIEIHYNRKRIYTTNDGYPPLMKRRQYYRDQLSKVV</sequence>
<gene>
    <name evidence="2" type="ORF">B2M26_13805</name>
</gene>
<comment type="caution">
    <text evidence="2">The sequence shown here is derived from an EMBL/GenBank/DDBJ whole genome shotgun (WGS) entry which is preliminary data.</text>
</comment>
<dbReference type="Pfam" id="PF13333">
    <property type="entry name" value="rve_2"/>
    <property type="match status" value="1"/>
</dbReference>
<dbReference type="PANTHER" id="PTHR46889:SF4">
    <property type="entry name" value="TRANSPOSASE INSO FOR INSERTION SEQUENCE ELEMENT IS911B-RELATED"/>
    <property type="match status" value="1"/>
</dbReference>
<dbReference type="SUPFAM" id="SSF53098">
    <property type="entry name" value="Ribonuclease H-like"/>
    <property type="match status" value="1"/>
</dbReference>
<evidence type="ECO:0000313" key="2">
    <source>
        <dbReference type="EMBL" id="OPG15072.1"/>
    </source>
</evidence>
<dbReference type="NCBIfam" id="NF033516">
    <property type="entry name" value="transpos_IS3"/>
    <property type="match status" value="1"/>
</dbReference>
<dbReference type="InterPro" id="IPR048020">
    <property type="entry name" value="Transpos_IS3"/>
</dbReference>
<evidence type="ECO:0000259" key="1">
    <source>
        <dbReference type="PROSITE" id="PS50994"/>
    </source>
</evidence>
<name>A0A1V4EQ95_9BACL</name>
<dbReference type="GO" id="GO:0003676">
    <property type="term" value="F:nucleic acid binding"/>
    <property type="evidence" value="ECO:0007669"/>
    <property type="project" value="InterPro"/>
</dbReference>
<evidence type="ECO:0000313" key="3">
    <source>
        <dbReference type="Proteomes" id="UP000190229"/>
    </source>
</evidence>
<dbReference type="InterPro" id="IPR050900">
    <property type="entry name" value="Transposase_IS3/IS150/IS904"/>
</dbReference>
<keyword evidence="3" id="KW-1185">Reference proteome</keyword>
<dbReference type="Pfam" id="PF00665">
    <property type="entry name" value="rve"/>
    <property type="match status" value="1"/>
</dbReference>
<dbReference type="PANTHER" id="PTHR46889">
    <property type="entry name" value="TRANSPOSASE INSF FOR INSERTION SEQUENCE IS3B-RELATED"/>
    <property type="match status" value="1"/>
</dbReference>
<organism evidence="2 3">
    <name type="scientific">Ferroacidibacillus organovorans</name>
    <dbReference type="NCBI Taxonomy" id="1765683"/>
    <lineage>
        <taxon>Bacteria</taxon>
        <taxon>Bacillati</taxon>
        <taxon>Bacillota</taxon>
        <taxon>Bacilli</taxon>
        <taxon>Bacillales</taxon>
        <taxon>Alicyclobacillaceae</taxon>
        <taxon>Ferroacidibacillus</taxon>
    </lineage>
</organism>
<dbReference type="InterPro" id="IPR036397">
    <property type="entry name" value="RNaseH_sf"/>
</dbReference>
<accession>A0A1V4EQ95</accession>
<dbReference type="Gene3D" id="3.30.420.10">
    <property type="entry name" value="Ribonuclease H-like superfamily/Ribonuclease H"/>
    <property type="match status" value="1"/>
</dbReference>
<dbReference type="InterPro" id="IPR001584">
    <property type="entry name" value="Integrase_cat-core"/>
</dbReference>